<dbReference type="SUPFAM" id="SSF52540">
    <property type="entry name" value="P-loop containing nucleoside triphosphate hydrolases"/>
    <property type="match status" value="1"/>
</dbReference>
<dbReference type="FunFam" id="3.40.850.10:FF:000012">
    <property type="entry name" value="Kinesin-like protein"/>
    <property type="match status" value="1"/>
</dbReference>
<dbReference type="HOGENOM" id="CLU_001485_19_2_1"/>
<dbReference type="PANTHER" id="PTHR47971:SF20">
    <property type="entry name" value="KINESIN-LIKE PROTEIN KIF24"/>
    <property type="match status" value="1"/>
</dbReference>
<dbReference type="InterPro" id="IPR001752">
    <property type="entry name" value="Kinesin_motor_dom"/>
</dbReference>
<reference evidence="11" key="2">
    <citation type="submission" date="2008-08" db="EMBL/GenBank/DDBJ databases">
        <authorList>
            <consortium name="Diatom Consortium"/>
            <person name="Grigoriev I."/>
            <person name="Grimwood J."/>
            <person name="Kuo A."/>
            <person name="Otillar R.P."/>
            <person name="Salamov A."/>
            <person name="Detter J.C."/>
            <person name="Lindquist E."/>
            <person name="Shapiro H."/>
            <person name="Lucas S."/>
            <person name="Glavina del Rio T."/>
            <person name="Pitluck S."/>
            <person name="Rokhsar D."/>
            <person name="Bowler C."/>
        </authorList>
    </citation>
    <scope>GENOME REANNOTATION</scope>
    <source>
        <strain evidence="11">CCAP 1055/1</strain>
    </source>
</reference>
<dbReference type="Proteomes" id="UP000000759">
    <property type="component" value="Chromosome 22"/>
</dbReference>
<dbReference type="GO" id="GO:0007018">
    <property type="term" value="P:microtubule-based movement"/>
    <property type="evidence" value="ECO:0007669"/>
    <property type="project" value="InterPro"/>
</dbReference>
<sequence>MSNRRRSSVVPPKDQTRLKIERMEAEREERRRAMVERKKERAQEEQRNIAAGNPGDVDFIGMVRRWRQQHAQEIEPHDSCDAHPRICICVRKRPISEKERARNDHDSVTCLNPAVWIHSSKVRVDGITKYLDQTSFTFDHAFSEEASTEDVYKHTTMPLLDFVCSGKGGRATVFAYGQTGSGKTHTMNGIQAILCEDLYLQLSDHANAGGCSLKSTKIVLSFFEMYGGFVQDLLNDRNRLKVLEDGQGEIVVTGLQEVEADTVAVFHEIVNTGNSFRTTHTTEANDTSSRSHAICQILLRDKRTNKLQGKLSLVDLAGSERGTDTKSHNSQRRAESSDINTSLLALKECIRALDNKNKSGAKHVPYRSSKLTLILKDCFTSPAAMTTMIATVSPGASATDHSLNTLRYAGRIKEQRAGTKAGDIAKSPMRRKVSPRSADTSSTASDQLPNSLGIDEKTAVVEGSATRFTPRSGTNTMLRKEVLVRRSPSDDLDAVSGATQEETELRRTVQGLFEQEEAILSMHMRNIQENAELLTEEGKLLQEVQRDGVDNEAIEEYICALESVVERKETMILSLQEKLLVFSDALEKEQALSKKVGSLAQY</sequence>
<evidence type="ECO:0000256" key="6">
    <source>
        <dbReference type="PROSITE-ProRule" id="PRU00283"/>
    </source>
</evidence>
<dbReference type="InterPro" id="IPR036961">
    <property type="entry name" value="Kinesin_motor_dom_sf"/>
</dbReference>
<feature type="region of interest" description="Disordered" evidence="8">
    <location>
        <begin position="1"/>
        <end position="54"/>
    </location>
</feature>
<feature type="domain" description="Kinesin motor" evidence="9">
    <location>
        <begin position="85"/>
        <end position="415"/>
    </location>
</feature>
<evidence type="ECO:0000259" key="9">
    <source>
        <dbReference type="PROSITE" id="PS50067"/>
    </source>
</evidence>
<evidence type="ECO:0000256" key="7">
    <source>
        <dbReference type="RuleBase" id="RU000394"/>
    </source>
</evidence>
<protein>
    <recommendedName>
        <fullName evidence="7">Kinesin-like protein</fullName>
    </recommendedName>
</protein>
<evidence type="ECO:0000256" key="1">
    <source>
        <dbReference type="ARBA" id="ARBA00022701"/>
    </source>
</evidence>
<dbReference type="PaxDb" id="2850-Phatr23314"/>
<dbReference type="EMBL" id="CM000624">
    <property type="protein sequence ID" value="EEC44456.1"/>
    <property type="molecule type" value="Genomic_DNA"/>
</dbReference>
<feature type="compositionally biased region" description="Basic and acidic residues" evidence="8">
    <location>
        <begin position="14"/>
        <end position="47"/>
    </location>
</feature>
<accession>B7GAZ1</accession>
<dbReference type="OrthoDB" id="3176171at2759"/>
<evidence type="ECO:0000256" key="4">
    <source>
        <dbReference type="ARBA" id="ARBA00023175"/>
    </source>
</evidence>
<dbReference type="GeneID" id="7195867"/>
<dbReference type="Pfam" id="PF00225">
    <property type="entry name" value="Kinesin"/>
    <property type="match status" value="1"/>
</dbReference>
<comment type="similarity">
    <text evidence="5">Belongs to the TRAFAC class myosin-kinesin ATPase superfamily. Kinesin family. KIN-13 subfamily.</text>
</comment>
<evidence type="ECO:0000256" key="8">
    <source>
        <dbReference type="SAM" id="MobiDB-lite"/>
    </source>
</evidence>
<proteinExistence type="inferred from homology"/>
<dbReference type="InParanoid" id="B7GAZ1"/>
<dbReference type="GO" id="GO:0005524">
    <property type="term" value="F:ATP binding"/>
    <property type="evidence" value="ECO:0007669"/>
    <property type="project" value="UniProtKB-UniRule"/>
</dbReference>
<dbReference type="GO" id="GO:0007019">
    <property type="term" value="P:microtubule depolymerization"/>
    <property type="evidence" value="ECO:0007669"/>
    <property type="project" value="TreeGrafter"/>
</dbReference>
<dbReference type="CDD" id="cd01367">
    <property type="entry name" value="KISc_KIF2_like"/>
    <property type="match status" value="1"/>
</dbReference>
<dbReference type="GO" id="GO:0008017">
    <property type="term" value="F:microtubule binding"/>
    <property type="evidence" value="ECO:0007669"/>
    <property type="project" value="InterPro"/>
</dbReference>
<dbReference type="AlphaFoldDB" id="B7GAZ1"/>
<dbReference type="STRING" id="556484.B7GAZ1"/>
<feature type="binding site" evidence="6">
    <location>
        <begin position="177"/>
        <end position="184"/>
    </location>
    <ligand>
        <name>ATP</name>
        <dbReference type="ChEBI" id="CHEBI:30616"/>
    </ligand>
</feature>
<dbReference type="Gene3D" id="3.40.850.10">
    <property type="entry name" value="Kinesin motor domain"/>
    <property type="match status" value="1"/>
</dbReference>
<feature type="region of interest" description="Disordered" evidence="8">
    <location>
        <begin position="410"/>
        <end position="456"/>
    </location>
</feature>
<dbReference type="KEGG" id="pti:PHATRDRAFT_23314"/>
<dbReference type="OMA" id="IYATQLE"/>
<evidence type="ECO:0000256" key="5">
    <source>
        <dbReference type="ARBA" id="ARBA00061030"/>
    </source>
</evidence>
<keyword evidence="11" id="KW-1185">Reference proteome</keyword>
<dbReference type="RefSeq" id="XP_002184278.1">
    <property type="nucleotide sequence ID" value="XM_002184242.1"/>
</dbReference>
<dbReference type="InterPro" id="IPR019821">
    <property type="entry name" value="Kinesin_motor_CS"/>
</dbReference>
<dbReference type="PROSITE" id="PS50067">
    <property type="entry name" value="KINESIN_MOTOR_2"/>
    <property type="match status" value="1"/>
</dbReference>
<feature type="compositionally biased region" description="Polar residues" evidence="8">
    <location>
        <begin position="437"/>
        <end position="450"/>
    </location>
</feature>
<evidence type="ECO:0000256" key="2">
    <source>
        <dbReference type="ARBA" id="ARBA00022741"/>
    </source>
</evidence>
<dbReference type="GO" id="GO:0005874">
    <property type="term" value="C:microtubule"/>
    <property type="evidence" value="ECO:0007669"/>
    <property type="project" value="UniProtKB-KW"/>
</dbReference>
<evidence type="ECO:0000313" key="11">
    <source>
        <dbReference type="Proteomes" id="UP000000759"/>
    </source>
</evidence>
<dbReference type="PANTHER" id="PTHR47971">
    <property type="entry name" value="KINESIN-RELATED PROTEIN 6"/>
    <property type="match status" value="1"/>
</dbReference>
<organism evidence="10 11">
    <name type="scientific">Phaeodactylum tricornutum (strain CCAP 1055/1)</name>
    <dbReference type="NCBI Taxonomy" id="556484"/>
    <lineage>
        <taxon>Eukaryota</taxon>
        <taxon>Sar</taxon>
        <taxon>Stramenopiles</taxon>
        <taxon>Ochrophyta</taxon>
        <taxon>Bacillariophyta</taxon>
        <taxon>Bacillariophyceae</taxon>
        <taxon>Bacillariophycidae</taxon>
        <taxon>Naviculales</taxon>
        <taxon>Phaeodactylaceae</taxon>
        <taxon>Phaeodactylum</taxon>
    </lineage>
</organism>
<feature type="region of interest" description="Disordered" evidence="8">
    <location>
        <begin position="318"/>
        <end position="337"/>
    </location>
</feature>
<keyword evidence="3 6" id="KW-0067">ATP-binding</keyword>
<keyword evidence="1 7" id="KW-0493">Microtubule</keyword>
<dbReference type="InterPro" id="IPR027417">
    <property type="entry name" value="P-loop_NTPase"/>
</dbReference>
<reference evidence="10 11" key="1">
    <citation type="journal article" date="2008" name="Nature">
        <title>The Phaeodactylum genome reveals the evolutionary history of diatom genomes.</title>
        <authorList>
            <person name="Bowler C."/>
            <person name="Allen A.E."/>
            <person name="Badger J.H."/>
            <person name="Grimwood J."/>
            <person name="Jabbari K."/>
            <person name="Kuo A."/>
            <person name="Maheswari U."/>
            <person name="Martens C."/>
            <person name="Maumus F."/>
            <person name="Otillar R.P."/>
            <person name="Rayko E."/>
            <person name="Salamov A."/>
            <person name="Vandepoele K."/>
            <person name="Beszteri B."/>
            <person name="Gruber A."/>
            <person name="Heijde M."/>
            <person name="Katinka M."/>
            <person name="Mock T."/>
            <person name="Valentin K."/>
            <person name="Verret F."/>
            <person name="Berges J.A."/>
            <person name="Brownlee C."/>
            <person name="Cadoret J.P."/>
            <person name="Chiovitti A."/>
            <person name="Choi C.J."/>
            <person name="Coesel S."/>
            <person name="De Martino A."/>
            <person name="Detter J.C."/>
            <person name="Durkin C."/>
            <person name="Falciatore A."/>
            <person name="Fournet J."/>
            <person name="Haruta M."/>
            <person name="Huysman M.J."/>
            <person name="Jenkins B.D."/>
            <person name="Jiroutova K."/>
            <person name="Jorgensen R.E."/>
            <person name="Joubert Y."/>
            <person name="Kaplan A."/>
            <person name="Kroger N."/>
            <person name="Kroth P.G."/>
            <person name="La Roche J."/>
            <person name="Lindquist E."/>
            <person name="Lommer M."/>
            <person name="Martin-Jezequel V."/>
            <person name="Lopez P.J."/>
            <person name="Lucas S."/>
            <person name="Mangogna M."/>
            <person name="McGinnis K."/>
            <person name="Medlin L.K."/>
            <person name="Montsant A."/>
            <person name="Oudot-Le Secq M.P."/>
            <person name="Napoli C."/>
            <person name="Obornik M."/>
            <person name="Parker M.S."/>
            <person name="Petit J.L."/>
            <person name="Porcel B.M."/>
            <person name="Poulsen N."/>
            <person name="Robison M."/>
            <person name="Rychlewski L."/>
            <person name="Rynearson T.A."/>
            <person name="Schmutz J."/>
            <person name="Shapiro H."/>
            <person name="Siaut M."/>
            <person name="Stanley M."/>
            <person name="Sussman M.R."/>
            <person name="Taylor A.R."/>
            <person name="Vardi A."/>
            <person name="von Dassow P."/>
            <person name="Vyverman W."/>
            <person name="Willis A."/>
            <person name="Wyrwicz L.S."/>
            <person name="Rokhsar D.S."/>
            <person name="Weissenbach J."/>
            <person name="Armbrust E.V."/>
            <person name="Green B.R."/>
            <person name="Van de Peer Y."/>
            <person name="Grigoriev I.V."/>
        </authorList>
    </citation>
    <scope>NUCLEOTIDE SEQUENCE [LARGE SCALE GENOMIC DNA]</scope>
    <source>
        <strain evidence="10 11">CCAP 1055/1</strain>
    </source>
</reference>
<dbReference type="GO" id="GO:0003777">
    <property type="term" value="F:microtubule motor activity"/>
    <property type="evidence" value="ECO:0007669"/>
    <property type="project" value="InterPro"/>
</dbReference>
<name>B7GAZ1_PHATC</name>
<dbReference type="InterPro" id="IPR027640">
    <property type="entry name" value="Kinesin-like_fam"/>
</dbReference>
<dbReference type="eggNOG" id="KOG0246">
    <property type="taxonomic scope" value="Eukaryota"/>
</dbReference>
<feature type="compositionally biased region" description="Basic and acidic residues" evidence="8">
    <location>
        <begin position="321"/>
        <end position="336"/>
    </location>
</feature>
<dbReference type="PROSITE" id="PS00411">
    <property type="entry name" value="KINESIN_MOTOR_1"/>
    <property type="match status" value="1"/>
</dbReference>
<evidence type="ECO:0000256" key="3">
    <source>
        <dbReference type="ARBA" id="ARBA00022840"/>
    </source>
</evidence>
<keyword evidence="2 6" id="KW-0547">Nucleotide-binding</keyword>
<dbReference type="SMART" id="SM00129">
    <property type="entry name" value="KISc"/>
    <property type="match status" value="1"/>
</dbReference>
<gene>
    <name evidence="10" type="primary">KRP2</name>
    <name evidence="10" type="ORF">PHATRDRAFT_23314</name>
</gene>
<evidence type="ECO:0000313" key="10">
    <source>
        <dbReference type="EMBL" id="EEC44456.1"/>
    </source>
</evidence>
<dbReference type="PRINTS" id="PR00380">
    <property type="entry name" value="KINESINHEAVY"/>
</dbReference>
<keyword evidence="4 6" id="KW-0505">Motor protein</keyword>